<dbReference type="AlphaFoldDB" id="J0LHT7"/>
<dbReference type="EMBL" id="JH687836">
    <property type="protein sequence ID" value="EJD37714.1"/>
    <property type="molecule type" value="Genomic_DNA"/>
</dbReference>
<feature type="compositionally biased region" description="Basic and acidic residues" evidence="1">
    <location>
        <begin position="318"/>
        <end position="336"/>
    </location>
</feature>
<organism evidence="2 3">
    <name type="scientific">Auricularia subglabra (strain TFB-10046 / SS5)</name>
    <name type="common">White-rot fungus</name>
    <name type="synonym">Auricularia delicata (strain TFB10046)</name>
    <dbReference type="NCBI Taxonomy" id="717982"/>
    <lineage>
        <taxon>Eukaryota</taxon>
        <taxon>Fungi</taxon>
        <taxon>Dikarya</taxon>
        <taxon>Basidiomycota</taxon>
        <taxon>Agaricomycotina</taxon>
        <taxon>Agaricomycetes</taxon>
        <taxon>Auriculariales</taxon>
        <taxon>Auriculariaceae</taxon>
        <taxon>Auricularia</taxon>
    </lineage>
</organism>
<evidence type="ECO:0000256" key="1">
    <source>
        <dbReference type="SAM" id="MobiDB-lite"/>
    </source>
</evidence>
<dbReference type="Proteomes" id="UP000006514">
    <property type="component" value="Unassembled WGS sequence"/>
</dbReference>
<evidence type="ECO:0000313" key="3">
    <source>
        <dbReference type="Proteomes" id="UP000006514"/>
    </source>
</evidence>
<dbReference type="OrthoDB" id="10592025at2759"/>
<protein>
    <submittedName>
        <fullName evidence="2">Uncharacterized protein</fullName>
    </submittedName>
</protein>
<keyword evidence="3" id="KW-1185">Reference proteome</keyword>
<feature type="compositionally biased region" description="Basic and acidic residues" evidence="1">
    <location>
        <begin position="30"/>
        <end position="40"/>
    </location>
</feature>
<name>J0LHT7_AURST</name>
<feature type="region of interest" description="Disordered" evidence="1">
    <location>
        <begin position="317"/>
        <end position="336"/>
    </location>
</feature>
<feature type="compositionally biased region" description="Polar residues" evidence="1">
    <location>
        <begin position="65"/>
        <end position="74"/>
    </location>
</feature>
<feature type="compositionally biased region" description="Polar residues" evidence="1">
    <location>
        <begin position="1"/>
        <end position="17"/>
    </location>
</feature>
<accession>J0LHT7</accession>
<proteinExistence type="predicted"/>
<sequence>MASPTSPSFSRNRSTRAGSHAPPPNALKLSPKDYAADLRSHGLRSPCTPSPVRDTKPKTPTSPSFTNVRQSTPDSRLQAFRDDWERLIHPGHTNLQEGLDILDGLVRTPNLEKPRGIAQYNYVNYTNPARPSPNLSKLIQIDLNKVHFNDVRVLSDQRTKPSKLLDSDDMRSALSEGLPIVVYVPPGECGMLDARVDVPGFRFEKCGPTLVAGQGAFSLARQSHGHQSVYTQAIGQCVVLDFPVTPENREGLPRSDVSAKDFGRIFAWASEQPGACVRVLHPGDNVFLPALQGRLTISLGHKGSNFSATAHSYFAPDYSHDSDDERQRKRPRTDHQ</sequence>
<dbReference type="KEGG" id="adl:AURDEDRAFT_154281"/>
<dbReference type="InParanoid" id="J0LHT7"/>
<feature type="region of interest" description="Disordered" evidence="1">
    <location>
        <begin position="1"/>
        <end position="74"/>
    </location>
</feature>
<evidence type="ECO:0000313" key="2">
    <source>
        <dbReference type="EMBL" id="EJD37714.1"/>
    </source>
</evidence>
<gene>
    <name evidence="2" type="ORF">AURDEDRAFT_154281</name>
</gene>
<reference evidence="3" key="1">
    <citation type="journal article" date="2012" name="Science">
        <title>The Paleozoic origin of enzymatic lignin decomposition reconstructed from 31 fungal genomes.</title>
        <authorList>
            <person name="Floudas D."/>
            <person name="Binder M."/>
            <person name="Riley R."/>
            <person name="Barry K."/>
            <person name="Blanchette R.A."/>
            <person name="Henrissat B."/>
            <person name="Martinez A.T."/>
            <person name="Otillar R."/>
            <person name="Spatafora J.W."/>
            <person name="Yadav J.S."/>
            <person name="Aerts A."/>
            <person name="Benoit I."/>
            <person name="Boyd A."/>
            <person name="Carlson A."/>
            <person name="Copeland A."/>
            <person name="Coutinho P.M."/>
            <person name="de Vries R.P."/>
            <person name="Ferreira P."/>
            <person name="Findley K."/>
            <person name="Foster B."/>
            <person name="Gaskell J."/>
            <person name="Glotzer D."/>
            <person name="Gorecki P."/>
            <person name="Heitman J."/>
            <person name="Hesse C."/>
            <person name="Hori C."/>
            <person name="Igarashi K."/>
            <person name="Jurgens J.A."/>
            <person name="Kallen N."/>
            <person name="Kersten P."/>
            <person name="Kohler A."/>
            <person name="Kuees U."/>
            <person name="Kumar T.K.A."/>
            <person name="Kuo A."/>
            <person name="LaButti K."/>
            <person name="Larrondo L.F."/>
            <person name="Lindquist E."/>
            <person name="Ling A."/>
            <person name="Lombard V."/>
            <person name="Lucas S."/>
            <person name="Lundell T."/>
            <person name="Martin R."/>
            <person name="McLaughlin D.J."/>
            <person name="Morgenstern I."/>
            <person name="Morin E."/>
            <person name="Murat C."/>
            <person name="Nagy L.G."/>
            <person name="Nolan M."/>
            <person name="Ohm R.A."/>
            <person name="Patyshakuliyeva A."/>
            <person name="Rokas A."/>
            <person name="Ruiz-Duenas F.J."/>
            <person name="Sabat G."/>
            <person name="Salamov A."/>
            <person name="Samejima M."/>
            <person name="Schmutz J."/>
            <person name="Slot J.C."/>
            <person name="St John F."/>
            <person name="Stenlid J."/>
            <person name="Sun H."/>
            <person name="Sun S."/>
            <person name="Syed K."/>
            <person name="Tsang A."/>
            <person name="Wiebenga A."/>
            <person name="Young D."/>
            <person name="Pisabarro A."/>
            <person name="Eastwood D.C."/>
            <person name="Martin F."/>
            <person name="Cullen D."/>
            <person name="Grigoriev I.V."/>
            <person name="Hibbett D.S."/>
        </authorList>
    </citation>
    <scope>NUCLEOTIDE SEQUENCE [LARGE SCALE GENOMIC DNA]</scope>
    <source>
        <strain evidence="3">TFB10046</strain>
    </source>
</reference>